<evidence type="ECO:0000256" key="3">
    <source>
        <dbReference type="ARBA" id="ARBA00022989"/>
    </source>
</evidence>
<proteinExistence type="predicted"/>
<organism evidence="6 7">
    <name type="scientific">Staphylococcus massiliensis S46</name>
    <dbReference type="NCBI Taxonomy" id="1229783"/>
    <lineage>
        <taxon>Bacteria</taxon>
        <taxon>Bacillati</taxon>
        <taxon>Bacillota</taxon>
        <taxon>Bacilli</taxon>
        <taxon>Bacillales</taxon>
        <taxon>Staphylococcaceae</taxon>
        <taxon>Staphylococcus</taxon>
    </lineage>
</organism>
<dbReference type="GO" id="GO:0016020">
    <property type="term" value="C:membrane"/>
    <property type="evidence" value="ECO:0007669"/>
    <property type="project" value="UniProtKB-SubCell"/>
</dbReference>
<feature type="transmembrane region" description="Helical" evidence="5">
    <location>
        <begin position="285"/>
        <end position="305"/>
    </location>
</feature>
<evidence type="ECO:0000256" key="5">
    <source>
        <dbReference type="SAM" id="Phobius"/>
    </source>
</evidence>
<evidence type="ECO:0000256" key="2">
    <source>
        <dbReference type="ARBA" id="ARBA00022692"/>
    </source>
</evidence>
<dbReference type="PATRIC" id="fig|1229783.3.peg.1893"/>
<evidence type="ECO:0000313" key="7">
    <source>
        <dbReference type="Proteomes" id="UP000009885"/>
    </source>
</evidence>
<name>K9AUV3_9STAP</name>
<feature type="transmembrane region" description="Helical" evidence="5">
    <location>
        <begin position="200"/>
        <end position="219"/>
    </location>
</feature>
<comment type="subcellular location">
    <subcellularLocation>
        <location evidence="1">Membrane</location>
        <topology evidence="1">Multi-pass membrane protein</topology>
    </subcellularLocation>
</comment>
<keyword evidence="2 5" id="KW-0812">Transmembrane</keyword>
<keyword evidence="7" id="KW-1185">Reference proteome</keyword>
<dbReference type="eggNOG" id="COG0842">
    <property type="taxonomic scope" value="Bacteria"/>
</dbReference>
<comment type="caution">
    <text evidence="6">The sequence shown here is derived from an EMBL/GenBank/DDBJ whole genome shotgun (WGS) entry which is preliminary data.</text>
</comment>
<feature type="transmembrane region" description="Helical" evidence="5">
    <location>
        <begin position="161"/>
        <end position="185"/>
    </location>
</feature>
<keyword evidence="3 5" id="KW-1133">Transmembrane helix</keyword>
<evidence type="ECO:0000256" key="4">
    <source>
        <dbReference type="ARBA" id="ARBA00023136"/>
    </source>
</evidence>
<evidence type="ECO:0000313" key="6">
    <source>
        <dbReference type="EMBL" id="EKU46337.1"/>
    </source>
</evidence>
<dbReference type="eggNOG" id="COG1511">
    <property type="taxonomic scope" value="Bacteria"/>
</dbReference>
<keyword evidence="4 5" id="KW-0472">Membrane</keyword>
<dbReference type="PANTHER" id="PTHR43077:SF5">
    <property type="entry name" value="PHAGE INFECTION PROTEIN"/>
    <property type="match status" value="1"/>
</dbReference>
<reference evidence="6 7" key="1">
    <citation type="journal article" date="2013" name="Genome Announc.">
        <title>Genome Sequence of Staphylococcus massiliensis Strain S46, Isolated from the Surface of Healthy Human Skin.</title>
        <authorList>
            <person name="Srivastav R."/>
            <person name="Singh A."/>
            <person name="Jangir P.K."/>
            <person name="Kumari C."/>
            <person name="Muduli S."/>
            <person name="Sharma R."/>
        </authorList>
    </citation>
    <scope>NUCLEOTIDE SEQUENCE [LARGE SCALE GENOMIC DNA]</scope>
    <source>
        <strain evidence="6 7">S46</strain>
    </source>
</reference>
<dbReference type="Proteomes" id="UP000009885">
    <property type="component" value="Unassembled WGS sequence"/>
</dbReference>
<feature type="transmembrane region" description="Helical" evidence="5">
    <location>
        <begin position="126"/>
        <end position="149"/>
    </location>
</feature>
<dbReference type="STRING" id="1229783.C273_09489"/>
<dbReference type="AlphaFoldDB" id="K9AUV3"/>
<accession>K9AUV3</accession>
<dbReference type="PANTHER" id="PTHR43077">
    <property type="entry name" value="TRANSPORT PERMEASE YVFS-RELATED"/>
    <property type="match status" value="1"/>
</dbReference>
<protein>
    <recommendedName>
        <fullName evidence="8">Phage infection protein</fullName>
    </recommendedName>
</protein>
<feature type="transmembrane region" description="Helical" evidence="5">
    <location>
        <begin position="226"/>
        <end position="243"/>
    </location>
</feature>
<evidence type="ECO:0008006" key="8">
    <source>
        <dbReference type="Google" id="ProtNLM"/>
    </source>
</evidence>
<dbReference type="RefSeq" id="WP_009384349.1">
    <property type="nucleotide sequence ID" value="NZ_AMSQ01000018.1"/>
</dbReference>
<evidence type="ECO:0000256" key="1">
    <source>
        <dbReference type="ARBA" id="ARBA00004141"/>
    </source>
</evidence>
<sequence length="317" mass="35650">MSKGVSILQDAKKEEMLAKVKANEIDKAQLKEMQSKEGAEPVKVKQGQLTTIVNEGANMQASQMTSQILEKLGTKLNDMITEQTIGLLSKQDVQVNAKDVNALTNPVKVEKDNINKVSSHQANGNLLFLMFTPLWLTTIISSVLLFFAFRSSNLIKVSDRIKAMLFQFMMAIGVGLVGGFGYVFYLKHILDVNIPNEVEISFYIATAIIGFISLILGVMSWLGIRSIPIFMVLLFFSLQVIMLPKEMLPQFYVDYVLPWNPFRYYVEELRSLLYMHQGLEFNGTIAMFIGLLTFGFISTLVASIVRKHSTKRTEVPS</sequence>
<dbReference type="EMBL" id="AMSQ01000018">
    <property type="protein sequence ID" value="EKU46337.1"/>
    <property type="molecule type" value="Genomic_DNA"/>
</dbReference>
<dbReference type="InterPro" id="IPR051328">
    <property type="entry name" value="T7SS_ABC-Transporter"/>
</dbReference>
<gene>
    <name evidence="6" type="ORF">C273_09489</name>
</gene>